<comment type="caution">
    <text evidence="2">The sequence shown here is derived from an EMBL/GenBank/DDBJ whole genome shotgun (WGS) entry which is preliminary data.</text>
</comment>
<feature type="region of interest" description="Disordered" evidence="1">
    <location>
        <begin position="1"/>
        <end position="25"/>
    </location>
</feature>
<name>A0A8T1DXG9_9STRA</name>
<evidence type="ECO:0000313" key="3">
    <source>
        <dbReference type="Proteomes" id="UP000736787"/>
    </source>
</evidence>
<organism evidence="2 3">
    <name type="scientific">Phytophthora cactorum</name>
    <dbReference type="NCBI Taxonomy" id="29920"/>
    <lineage>
        <taxon>Eukaryota</taxon>
        <taxon>Sar</taxon>
        <taxon>Stramenopiles</taxon>
        <taxon>Oomycota</taxon>
        <taxon>Peronosporomycetes</taxon>
        <taxon>Peronosporales</taxon>
        <taxon>Peronosporaceae</taxon>
        <taxon>Phytophthora</taxon>
    </lineage>
</organism>
<accession>A0A8T1DXG9</accession>
<proteinExistence type="predicted"/>
<sequence length="84" mass="9568">MRSRISHMTGSTSTSTRSLTLSGRDTHGRLAKPFSWRPRVIFRGVNLARRHDGSKNFHGGIRWRKKIGCCYLSRDGRHFAIGRG</sequence>
<gene>
    <name evidence="2" type="ORF">PC117_g9423</name>
</gene>
<reference evidence="2" key="1">
    <citation type="submission" date="2018-10" db="EMBL/GenBank/DDBJ databases">
        <title>Effector identification in a new, highly contiguous assembly of the strawberry crown rot pathogen Phytophthora cactorum.</title>
        <authorList>
            <person name="Armitage A.D."/>
            <person name="Nellist C.F."/>
            <person name="Bates H."/>
            <person name="Vickerstaff R.J."/>
            <person name="Harrison R.J."/>
        </authorList>
    </citation>
    <scope>NUCLEOTIDE SEQUENCE</scope>
    <source>
        <strain evidence="2">4040</strain>
    </source>
</reference>
<protein>
    <submittedName>
        <fullName evidence="2">Uncharacterized protein</fullName>
    </submittedName>
</protein>
<dbReference type="EMBL" id="RCMK01000215">
    <property type="protein sequence ID" value="KAG2943622.1"/>
    <property type="molecule type" value="Genomic_DNA"/>
</dbReference>
<evidence type="ECO:0000256" key="1">
    <source>
        <dbReference type="SAM" id="MobiDB-lite"/>
    </source>
</evidence>
<dbReference type="Proteomes" id="UP000736787">
    <property type="component" value="Unassembled WGS sequence"/>
</dbReference>
<dbReference type="AlphaFoldDB" id="A0A8T1DXG9"/>
<feature type="compositionally biased region" description="Low complexity" evidence="1">
    <location>
        <begin position="9"/>
        <end position="23"/>
    </location>
</feature>
<evidence type="ECO:0000313" key="2">
    <source>
        <dbReference type="EMBL" id="KAG2943622.1"/>
    </source>
</evidence>